<sequence>MASFSLGFTVLVLFLAASRAPSSTWASVRAYANGAFPGMDDAVAEEIDQFVYHILPCHHSPALTLSIVKNGSLVLTKGYGFTSTNNTANVTSRTKFAIGSLTKAFTATLIAKWLLDQNNITVDTPIKSYLPNFRVTDDLRSSKASLRDLLSHRMGLPSFFKALGMGFTEHMTRQMLVNRLAYMPTKHAFRHKLIYNNYMYALAATVLERMSGGKSWENILKDSIFRPLNMTNSGFLEELPNFSDFALPCAMVNGSKVDLSTELFKTVLPCGPAGSIYSNAEDMAKWMNFLLRKGLGPSGDVVMRPEVIQMTQEPGMLSTLPFHELSKPFYPVSHVSQSYDMGWITANYRGHRQVFHTGGIVTHSSRLWLYPDAHVGIYVSVNGPQDKQDLLESLMYYTSDLLLNEPPWLNRTVECTFLSSFMQKRNNSTSQPTKSVVSGDTSEESRLPEPSLFDFVGVYRHAFFGTVDISLSPLNDSLVFKFGRFGFKNLTRLGHLDFSAKFFGPLSFQNSDVVEIVKFSRGVGRNIDSLLLNLDDDEDFIEFKRCRLCVHNSLKENEFNAASLCGAQLILRSTLFLLFLLQMCTIL</sequence>
<feature type="signal peptide" evidence="2">
    <location>
        <begin position="1"/>
        <end position="20"/>
    </location>
</feature>
<feature type="compositionally biased region" description="Polar residues" evidence="1">
    <location>
        <begin position="425"/>
        <end position="440"/>
    </location>
</feature>
<dbReference type="RefSeq" id="XP_055895299.1">
    <property type="nucleotide sequence ID" value="XM_056039324.1"/>
</dbReference>
<evidence type="ECO:0000256" key="1">
    <source>
        <dbReference type="SAM" id="MobiDB-lite"/>
    </source>
</evidence>
<feature type="region of interest" description="Disordered" evidence="1">
    <location>
        <begin position="425"/>
        <end position="446"/>
    </location>
</feature>
<dbReference type="PANTHER" id="PTHR46825">
    <property type="entry name" value="D-ALANYL-D-ALANINE-CARBOXYPEPTIDASE/ENDOPEPTIDASE AMPH"/>
    <property type="match status" value="1"/>
</dbReference>
<dbReference type="OrthoDB" id="5946976at2759"/>
<evidence type="ECO:0000313" key="4">
    <source>
        <dbReference type="Proteomes" id="UP001165740"/>
    </source>
</evidence>
<evidence type="ECO:0000313" key="5">
    <source>
        <dbReference type="RefSeq" id="XP_055895299.1"/>
    </source>
</evidence>
<dbReference type="InterPro" id="IPR050491">
    <property type="entry name" value="AmpC-like"/>
</dbReference>
<dbReference type="RefSeq" id="XP_055895302.1">
    <property type="nucleotide sequence ID" value="XM_056039327.1"/>
</dbReference>
<dbReference type="OMA" id="VWHTGSI"/>
<evidence type="ECO:0000259" key="3">
    <source>
        <dbReference type="Pfam" id="PF00144"/>
    </source>
</evidence>
<dbReference type="GeneID" id="129927816"/>
<reference evidence="5 6" key="1">
    <citation type="submission" date="2025-04" db="UniProtKB">
        <authorList>
            <consortium name="RefSeq"/>
        </authorList>
    </citation>
    <scope>IDENTIFICATION</scope>
</reference>
<evidence type="ECO:0000313" key="7">
    <source>
        <dbReference type="RefSeq" id="XP_055895301.1"/>
    </source>
</evidence>
<dbReference type="AlphaFoldDB" id="A0A9W3B750"/>
<feature type="chain" id="PRO_5044703005" evidence="2">
    <location>
        <begin position="21"/>
        <end position="587"/>
    </location>
</feature>
<keyword evidence="4" id="KW-1185">Reference proteome</keyword>
<dbReference type="InterPro" id="IPR001466">
    <property type="entry name" value="Beta-lactam-related"/>
</dbReference>
<evidence type="ECO:0000313" key="6">
    <source>
        <dbReference type="RefSeq" id="XP_055895300.1"/>
    </source>
</evidence>
<dbReference type="Gene3D" id="3.40.710.10">
    <property type="entry name" value="DD-peptidase/beta-lactamase superfamily"/>
    <property type="match status" value="1"/>
</dbReference>
<dbReference type="SUPFAM" id="SSF56601">
    <property type="entry name" value="beta-lactamase/transpeptidase-like"/>
    <property type="match status" value="1"/>
</dbReference>
<dbReference type="PANTHER" id="PTHR46825:SF15">
    <property type="entry name" value="BETA-LACTAMASE-RELATED DOMAIN-CONTAINING PROTEIN"/>
    <property type="match status" value="1"/>
</dbReference>
<gene>
    <name evidence="5 6 7 8" type="primary">LOC129927816</name>
</gene>
<keyword evidence="2" id="KW-0732">Signal</keyword>
<protein>
    <submittedName>
        <fullName evidence="5 6">Protein flp-like</fullName>
    </submittedName>
</protein>
<dbReference type="Proteomes" id="UP001165740">
    <property type="component" value="Chromosome 8"/>
</dbReference>
<evidence type="ECO:0000313" key="8">
    <source>
        <dbReference type="RefSeq" id="XP_055895302.1"/>
    </source>
</evidence>
<organism evidence="4 7">
    <name type="scientific">Biomphalaria glabrata</name>
    <name type="common">Bloodfluke planorb</name>
    <name type="synonym">Freshwater snail</name>
    <dbReference type="NCBI Taxonomy" id="6526"/>
    <lineage>
        <taxon>Eukaryota</taxon>
        <taxon>Metazoa</taxon>
        <taxon>Spiralia</taxon>
        <taxon>Lophotrochozoa</taxon>
        <taxon>Mollusca</taxon>
        <taxon>Gastropoda</taxon>
        <taxon>Heterobranchia</taxon>
        <taxon>Euthyneura</taxon>
        <taxon>Panpulmonata</taxon>
        <taxon>Hygrophila</taxon>
        <taxon>Lymnaeoidea</taxon>
        <taxon>Planorbidae</taxon>
        <taxon>Biomphalaria</taxon>
    </lineage>
</organism>
<evidence type="ECO:0000256" key="2">
    <source>
        <dbReference type="SAM" id="SignalP"/>
    </source>
</evidence>
<proteinExistence type="predicted"/>
<dbReference type="RefSeq" id="XP_055895300.1">
    <property type="nucleotide sequence ID" value="XM_056039325.1"/>
</dbReference>
<name>A0A9W3B750_BIOGL</name>
<accession>A0A9W3B750</accession>
<dbReference type="Pfam" id="PF00144">
    <property type="entry name" value="Beta-lactamase"/>
    <property type="match status" value="1"/>
</dbReference>
<dbReference type="RefSeq" id="XP_055895301.1">
    <property type="nucleotide sequence ID" value="XM_056039326.1"/>
</dbReference>
<feature type="domain" description="Beta-lactamase-related" evidence="3">
    <location>
        <begin position="58"/>
        <end position="388"/>
    </location>
</feature>
<dbReference type="InterPro" id="IPR012338">
    <property type="entry name" value="Beta-lactam/transpept-like"/>
</dbReference>